<sequence>MKRGLYDIEVHPGTIREVALLFHEQRCRQIEYKKAAFAGGASELESPEDTLETVFEMLLPGHKGRDETRQQKQAEYLRSLRDVDWSEHFQLDPEILKERQEEKKAQEQFGDIAAH</sequence>
<gene>
    <name evidence="2" type="ORF">GGP99_001621</name>
</gene>
<dbReference type="RefSeq" id="WP_259258161.1">
    <property type="nucleotide sequence ID" value="NZ_JANTZM010000007.1"/>
</dbReference>
<accession>A0AAW5P7A6</accession>
<dbReference type="Proteomes" id="UP001155110">
    <property type="component" value="Unassembled WGS sequence"/>
</dbReference>
<organism evidence="2 3">
    <name type="scientific">Salinibacter ruber</name>
    <dbReference type="NCBI Taxonomy" id="146919"/>
    <lineage>
        <taxon>Bacteria</taxon>
        <taxon>Pseudomonadati</taxon>
        <taxon>Rhodothermota</taxon>
        <taxon>Rhodothermia</taxon>
        <taxon>Rhodothermales</taxon>
        <taxon>Salinibacteraceae</taxon>
        <taxon>Salinibacter</taxon>
    </lineage>
</organism>
<proteinExistence type="predicted"/>
<name>A0AAW5P7A6_9BACT</name>
<feature type="compositionally biased region" description="Basic and acidic residues" evidence="1">
    <location>
        <begin position="96"/>
        <end position="106"/>
    </location>
</feature>
<evidence type="ECO:0000313" key="2">
    <source>
        <dbReference type="EMBL" id="MCS4157657.1"/>
    </source>
</evidence>
<reference evidence="2" key="1">
    <citation type="submission" date="2022-08" db="EMBL/GenBank/DDBJ databases">
        <title>Genomic Encyclopedia of Type Strains, Phase V (KMG-V): Genome sequencing to study the core and pangenomes of soil and plant-associated prokaryotes.</title>
        <authorList>
            <person name="Whitman W."/>
        </authorList>
    </citation>
    <scope>NUCLEOTIDE SEQUENCE</scope>
    <source>
        <strain evidence="2">SP3002</strain>
    </source>
</reference>
<evidence type="ECO:0000313" key="3">
    <source>
        <dbReference type="Proteomes" id="UP001155110"/>
    </source>
</evidence>
<feature type="region of interest" description="Disordered" evidence="1">
    <location>
        <begin position="96"/>
        <end position="115"/>
    </location>
</feature>
<comment type="caution">
    <text evidence="2">The sequence shown here is derived from an EMBL/GenBank/DDBJ whole genome shotgun (WGS) entry which is preliminary data.</text>
</comment>
<dbReference type="AlphaFoldDB" id="A0AAW5P7A6"/>
<protein>
    <submittedName>
        <fullName evidence="2">Uncharacterized protein</fullName>
    </submittedName>
</protein>
<dbReference type="EMBL" id="JANTZM010000007">
    <property type="protein sequence ID" value="MCS4157657.1"/>
    <property type="molecule type" value="Genomic_DNA"/>
</dbReference>
<evidence type="ECO:0000256" key="1">
    <source>
        <dbReference type="SAM" id="MobiDB-lite"/>
    </source>
</evidence>